<dbReference type="InterPro" id="IPR013087">
    <property type="entry name" value="Znf_C2H2_type"/>
</dbReference>
<sequence length="685" mass="80282">MKEININIEGYNVNGICVGCLSYNRRMFYHRDIKECFRLLGNIDVPDGLEIQVCWECLAYIRSALKFKEQMLQSFDFLINYSQEHTFLDSPNDFIPHSNSRVNNFIKSEIDSCDLLVTEVLANDDKSDDIKIEENEIKYDFDTLVVKEESSNHSYTEVFQEVPVENDVTSDEDVQLSKIKEKEDRGRKKIREDRKRDRVTSPKNSKEKKQKSSDNNEQTEQNEQIEENEQKEKKGRKLLNLPEEMVELYTMREDEMWTVRIEDLISKDFQKLKYRCDNCIKSFNTQKLMQDHMNGKHQPKSIDCHQCNICKAYFLTKDNVSAHKKLHLQSYRCIECGFVTTVKRIMSRHVANHKHVYSHICYTCGTSFNTKSKLAYHRGVCSQEKPQCDCCGKVFANKMTLKYHLNRMQPQKDSKPKQKLFIPCKGCDKVFHTKKSYRAHVVIHDGVSYPCPICGKLFQWKRNLARHTRNHRERDAGNTHACRACNKTFASRDCYNNHMRLSKKHVGADTFQHECTYCGKKFATKWCLTDHVDWDHLKIIKYQCSVCFKAFKTAKILVVHVNNIHEGKKKEIEGEHLCEICGKSYKTVKRLKGHVWSMHTNRPNSKMYKCKLCPATFMWQTSIYKHTKMMHDNKKNKPPRPPPVKKEEPYPGIELANRMQYFQQNIGGNLNLVQIQPGGISQNIV</sequence>
<protein>
    <recommendedName>
        <fullName evidence="9">C2H2-type domain-containing protein</fullName>
    </recommendedName>
</protein>
<feature type="compositionally biased region" description="Basic and acidic residues" evidence="8">
    <location>
        <begin position="178"/>
        <end position="214"/>
    </location>
</feature>
<evidence type="ECO:0000313" key="10">
    <source>
        <dbReference type="EMBL" id="PCG79821.1"/>
    </source>
</evidence>
<keyword evidence="2" id="KW-0479">Metal-binding</keyword>
<dbReference type="PANTHER" id="PTHR24376">
    <property type="entry name" value="ZINC FINGER PROTEIN"/>
    <property type="match status" value="1"/>
</dbReference>
<feature type="domain" description="C2H2-type" evidence="9">
    <location>
        <begin position="608"/>
        <end position="636"/>
    </location>
</feature>
<evidence type="ECO:0000259" key="9">
    <source>
        <dbReference type="PROSITE" id="PS50157"/>
    </source>
</evidence>
<keyword evidence="5" id="KW-0862">Zinc</keyword>
<feature type="domain" description="C2H2-type" evidence="9">
    <location>
        <begin position="305"/>
        <end position="332"/>
    </location>
</feature>
<dbReference type="Gene3D" id="3.30.160.60">
    <property type="entry name" value="Classic Zinc Finger"/>
    <property type="match status" value="6"/>
</dbReference>
<dbReference type="PROSITE" id="PS00028">
    <property type="entry name" value="ZINC_FINGER_C2H2_1"/>
    <property type="match status" value="7"/>
</dbReference>
<keyword evidence="4 7" id="KW-0863">Zinc-finger</keyword>
<feature type="region of interest" description="Disordered" evidence="8">
    <location>
        <begin position="169"/>
        <end position="236"/>
    </location>
</feature>
<dbReference type="GO" id="GO:0008270">
    <property type="term" value="F:zinc ion binding"/>
    <property type="evidence" value="ECO:0007669"/>
    <property type="project" value="UniProtKB-KW"/>
</dbReference>
<dbReference type="PROSITE" id="PS50157">
    <property type="entry name" value="ZINC_FINGER_C2H2_2"/>
    <property type="match status" value="11"/>
</dbReference>
<feature type="domain" description="C2H2-type" evidence="9">
    <location>
        <begin position="576"/>
        <end position="604"/>
    </location>
</feature>
<dbReference type="PANTHER" id="PTHR24376:SF235">
    <property type="entry name" value="C2H2-TYPE DOMAIN-CONTAINING PROTEIN"/>
    <property type="match status" value="1"/>
</dbReference>
<dbReference type="GO" id="GO:0000978">
    <property type="term" value="F:RNA polymerase II cis-regulatory region sequence-specific DNA binding"/>
    <property type="evidence" value="ECO:0007669"/>
    <property type="project" value="TreeGrafter"/>
</dbReference>
<keyword evidence="3" id="KW-0677">Repeat</keyword>
<evidence type="ECO:0000256" key="1">
    <source>
        <dbReference type="ARBA" id="ARBA00004123"/>
    </source>
</evidence>
<dbReference type="GO" id="GO:0001228">
    <property type="term" value="F:DNA-binding transcription activator activity, RNA polymerase II-specific"/>
    <property type="evidence" value="ECO:0007669"/>
    <property type="project" value="TreeGrafter"/>
</dbReference>
<dbReference type="SUPFAM" id="SSF57667">
    <property type="entry name" value="beta-beta-alpha zinc fingers"/>
    <property type="match status" value="5"/>
</dbReference>
<feature type="domain" description="C2H2-type" evidence="9">
    <location>
        <begin position="274"/>
        <end position="302"/>
    </location>
</feature>
<evidence type="ECO:0000256" key="3">
    <source>
        <dbReference type="ARBA" id="ARBA00022737"/>
    </source>
</evidence>
<feature type="domain" description="C2H2-type" evidence="9">
    <location>
        <begin position="359"/>
        <end position="386"/>
    </location>
</feature>
<comment type="subcellular location">
    <subcellularLocation>
        <location evidence="1">Nucleus</location>
    </subcellularLocation>
</comment>
<feature type="domain" description="C2H2-type" evidence="9">
    <location>
        <begin position="542"/>
        <end position="570"/>
    </location>
</feature>
<proteinExistence type="predicted"/>
<dbReference type="Pfam" id="PF00096">
    <property type="entry name" value="zf-C2H2"/>
    <property type="match status" value="3"/>
</dbReference>
<evidence type="ECO:0000256" key="6">
    <source>
        <dbReference type="ARBA" id="ARBA00023242"/>
    </source>
</evidence>
<name>A0A2A4K6F4_HELVI</name>
<accession>A0A2A4K6F4</accession>
<dbReference type="InterPro" id="IPR036236">
    <property type="entry name" value="Znf_C2H2_sf"/>
</dbReference>
<evidence type="ECO:0000256" key="2">
    <source>
        <dbReference type="ARBA" id="ARBA00022723"/>
    </source>
</evidence>
<evidence type="ECO:0000256" key="4">
    <source>
        <dbReference type="ARBA" id="ARBA00022771"/>
    </source>
</evidence>
<reference evidence="10" key="1">
    <citation type="submission" date="2017-09" db="EMBL/GenBank/DDBJ databases">
        <title>Contemporary evolution of a Lepidopteran species, Heliothis virescens, in response to modern agricultural practices.</title>
        <authorList>
            <person name="Fritz M.L."/>
            <person name="Deyonke A.M."/>
            <person name="Papanicolaou A."/>
            <person name="Micinski S."/>
            <person name="Westbrook J."/>
            <person name="Gould F."/>
        </authorList>
    </citation>
    <scope>NUCLEOTIDE SEQUENCE [LARGE SCALE GENOMIC DNA]</scope>
    <source>
        <strain evidence="10">HvINT-</strain>
        <tissue evidence="10">Whole body</tissue>
    </source>
</reference>
<feature type="domain" description="C2H2-type" evidence="9">
    <location>
        <begin position="422"/>
        <end position="446"/>
    </location>
</feature>
<keyword evidence="6" id="KW-0539">Nucleus</keyword>
<evidence type="ECO:0000256" key="5">
    <source>
        <dbReference type="ARBA" id="ARBA00022833"/>
    </source>
</evidence>
<feature type="domain" description="C2H2-type" evidence="9">
    <location>
        <begin position="386"/>
        <end position="416"/>
    </location>
</feature>
<evidence type="ECO:0000256" key="8">
    <source>
        <dbReference type="SAM" id="MobiDB-lite"/>
    </source>
</evidence>
<dbReference type="Pfam" id="PF12874">
    <property type="entry name" value="zf-met"/>
    <property type="match status" value="1"/>
</dbReference>
<gene>
    <name evidence="10" type="ORF">B5V51_13710</name>
</gene>
<dbReference type="GO" id="GO:0005634">
    <property type="term" value="C:nucleus"/>
    <property type="evidence" value="ECO:0007669"/>
    <property type="project" value="UniProtKB-SubCell"/>
</dbReference>
<dbReference type="EMBL" id="NWSH01000080">
    <property type="protein sequence ID" value="PCG79821.1"/>
    <property type="molecule type" value="Genomic_DNA"/>
</dbReference>
<feature type="domain" description="C2H2-type" evidence="9">
    <location>
        <begin position="513"/>
        <end position="536"/>
    </location>
</feature>
<dbReference type="SMART" id="SM00355">
    <property type="entry name" value="ZnF_C2H2"/>
    <property type="match status" value="12"/>
</dbReference>
<dbReference type="AlphaFoldDB" id="A0A2A4K6F4"/>
<evidence type="ECO:0000256" key="7">
    <source>
        <dbReference type="PROSITE-ProRule" id="PRU00042"/>
    </source>
</evidence>
<organism evidence="10">
    <name type="scientific">Heliothis virescens</name>
    <name type="common">Tobacco budworm moth</name>
    <dbReference type="NCBI Taxonomy" id="7102"/>
    <lineage>
        <taxon>Eukaryota</taxon>
        <taxon>Metazoa</taxon>
        <taxon>Ecdysozoa</taxon>
        <taxon>Arthropoda</taxon>
        <taxon>Hexapoda</taxon>
        <taxon>Insecta</taxon>
        <taxon>Pterygota</taxon>
        <taxon>Neoptera</taxon>
        <taxon>Endopterygota</taxon>
        <taxon>Lepidoptera</taxon>
        <taxon>Glossata</taxon>
        <taxon>Ditrysia</taxon>
        <taxon>Noctuoidea</taxon>
        <taxon>Noctuidae</taxon>
        <taxon>Heliothinae</taxon>
        <taxon>Heliothis</taxon>
    </lineage>
</organism>
<feature type="domain" description="C2H2-type" evidence="9">
    <location>
        <begin position="480"/>
        <end position="510"/>
    </location>
</feature>
<comment type="caution">
    <text evidence="10">The sequence shown here is derived from an EMBL/GenBank/DDBJ whole genome shotgun (WGS) entry which is preliminary data.</text>
</comment>
<feature type="domain" description="C2H2-type" evidence="9">
    <location>
        <begin position="449"/>
        <end position="476"/>
    </location>
</feature>